<keyword evidence="4" id="KW-0378">Hydrolase</keyword>
<proteinExistence type="inferred from homology"/>
<dbReference type="PANTHER" id="PTHR42693">
    <property type="entry name" value="ARYLSULFATASE FAMILY MEMBER"/>
    <property type="match status" value="1"/>
</dbReference>
<dbReference type="EMBL" id="JACBAZ010000004">
    <property type="protein sequence ID" value="NWK56483.1"/>
    <property type="molecule type" value="Genomic_DNA"/>
</dbReference>
<evidence type="ECO:0000313" key="4">
    <source>
        <dbReference type="EMBL" id="NWK56483.1"/>
    </source>
</evidence>
<gene>
    <name evidence="4" type="ORF">HW115_12745</name>
</gene>
<dbReference type="RefSeq" id="WP_178933255.1">
    <property type="nucleotide sequence ID" value="NZ_JACBAZ010000004.1"/>
</dbReference>
<dbReference type="Pfam" id="PF00884">
    <property type="entry name" value="Sulfatase"/>
    <property type="match status" value="1"/>
</dbReference>
<feature type="domain" description="Sulfatase N-terminal" evidence="3">
    <location>
        <begin position="72"/>
        <end position="414"/>
    </location>
</feature>
<dbReference type="GO" id="GO:0004065">
    <property type="term" value="F:arylsulfatase activity"/>
    <property type="evidence" value="ECO:0007669"/>
    <property type="project" value="TreeGrafter"/>
</dbReference>
<dbReference type="SUPFAM" id="SSF53649">
    <property type="entry name" value="Alkaline phosphatase-like"/>
    <property type="match status" value="1"/>
</dbReference>
<evidence type="ECO:0000259" key="3">
    <source>
        <dbReference type="Pfam" id="PF00884"/>
    </source>
</evidence>
<dbReference type="InterPro" id="IPR000917">
    <property type="entry name" value="Sulfatase_N"/>
</dbReference>
<dbReference type="InterPro" id="IPR017850">
    <property type="entry name" value="Alkaline_phosphatase_core_sf"/>
</dbReference>
<dbReference type="Proteomes" id="UP000557872">
    <property type="component" value="Unassembled WGS sequence"/>
</dbReference>
<protein>
    <submittedName>
        <fullName evidence="4">Sulfatase-like hydrolase/transferase</fullName>
    </submittedName>
</protein>
<reference evidence="4 5" key="1">
    <citation type="submission" date="2020-07" db="EMBL/GenBank/DDBJ databases">
        <title>Roseicoccus Jingziensis gen. nov., sp. nov., isolated from coastal seawater.</title>
        <authorList>
            <person name="Feng X."/>
        </authorList>
    </citation>
    <scope>NUCLEOTIDE SEQUENCE [LARGE SCALE GENOMIC DNA]</scope>
    <source>
        <strain evidence="4 5">N1E253</strain>
    </source>
</reference>
<accession>A0A851GG44</accession>
<sequence length="554" mass="62389">MRHYKHNTLAKLAAPALAVALTGSASAATSAKLIHDAEQNLLQEQFGEKWAKQDGELQKRLDALYKKHGKRPNIVHIMWDDNSFGEVGIKAFNKIRGFDTPVLNKMGDEGITFTRMYTEPSCTPTRAAALTGRLAVRSGMYTVAFPPEGSGLPGEEVTIAEVLSAAGYNTAFFAKAHQGDIEESYMHNQGFDEAQFSLYNQFPPIFWHADGEAGMMTNGYTPEMTEKNYLVDSTWRPYGYIMDIEGKKGGKARETLPPTLDATLENYRKLIDMHQEKAVDFIKRKAKDKNPFYLAYWPNVYDLNRRGQEITTSNSSPFAQNIERLDRHIGEILAELEKQGIAENTLVIAMADNGPMTEVVGAMYQNVFNGGKGDYREGGIRVAAFAQWKGVIEPGTVVGDIFAVHDLYTTFARLGNAMEHIPTDRIIDGIDQTAVFLEGDGQSRRDYYHVYTGPVHAASIKQQYKRVWIGGRPGLVKNDFYNLYQDPREMRGMMAQMLWAWGPFDMVKKRHDAMNKKYPFTPTRHGVPFTGIENLRPESKVYQETVRKTMNTGK</sequence>
<organism evidence="4 5">
    <name type="scientific">Oceaniferula marina</name>
    <dbReference type="NCBI Taxonomy" id="2748318"/>
    <lineage>
        <taxon>Bacteria</taxon>
        <taxon>Pseudomonadati</taxon>
        <taxon>Verrucomicrobiota</taxon>
        <taxon>Verrucomicrobiia</taxon>
        <taxon>Verrucomicrobiales</taxon>
        <taxon>Verrucomicrobiaceae</taxon>
        <taxon>Oceaniferula</taxon>
    </lineage>
</organism>
<evidence type="ECO:0000313" key="5">
    <source>
        <dbReference type="Proteomes" id="UP000557872"/>
    </source>
</evidence>
<dbReference type="Gene3D" id="3.30.1120.10">
    <property type="match status" value="1"/>
</dbReference>
<dbReference type="GO" id="GO:0016740">
    <property type="term" value="F:transferase activity"/>
    <property type="evidence" value="ECO:0007669"/>
    <property type="project" value="UniProtKB-KW"/>
</dbReference>
<keyword evidence="5" id="KW-1185">Reference proteome</keyword>
<keyword evidence="2" id="KW-0732">Signal</keyword>
<comment type="similarity">
    <text evidence="1">Belongs to the sulfatase family.</text>
</comment>
<dbReference type="PANTHER" id="PTHR42693:SF33">
    <property type="entry name" value="ARYLSULFATASE"/>
    <property type="match status" value="1"/>
</dbReference>
<dbReference type="AlphaFoldDB" id="A0A851GG44"/>
<keyword evidence="4" id="KW-0808">Transferase</keyword>
<dbReference type="Gene3D" id="3.40.720.10">
    <property type="entry name" value="Alkaline Phosphatase, subunit A"/>
    <property type="match status" value="1"/>
</dbReference>
<name>A0A851GG44_9BACT</name>
<evidence type="ECO:0000256" key="2">
    <source>
        <dbReference type="SAM" id="SignalP"/>
    </source>
</evidence>
<feature type="signal peptide" evidence="2">
    <location>
        <begin position="1"/>
        <end position="27"/>
    </location>
</feature>
<feature type="chain" id="PRO_5032308517" evidence="2">
    <location>
        <begin position="28"/>
        <end position="554"/>
    </location>
</feature>
<evidence type="ECO:0000256" key="1">
    <source>
        <dbReference type="ARBA" id="ARBA00008779"/>
    </source>
</evidence>
<dbReference type="InterPro" id="IPR050738">
    <property type="entry name" value="Sulfatase"/>
</dbReference>
<comment type="caution">
    <text evidence="4">The sequence shown here is derived from an EMBL/GenBank/DDBJ whole genome shotgun (WGS) entry which is preliminary data.</text>
</comment>